<comment type="caution">
    <text evidence="1">The sequence shown here is derived from an EMBL/GenBank/DDBJ whole genome shotgun (WGS) entry which is preliminary data.</text>
</comment>
<evidence type="ECO:0000313" key="1">
    <source>
        <dbReference type="EMBL" id="EBR8572897.1"/>
    </source>
</evidence>
<accession>A0A5U8K5P0</accession>
<dbReference type="Proteomes" id="UP000839708">
    <property type="component" value="Unassembled WGS sequence"/>
</dbReference>
<sequence>MRHQKHLKQRLQKNQQLFLLVRLNYPVPHLILHQPIHRQHLRQFLRLLLLRQQNLRDLLHIQKIFHYL</sequence>
<reference evidence="1" key="1">
    <citation type="submission" date="2018-06" db="EMBL/GenBank/DDBJ databases">
        <authorList>
            <person name="Ashton P.M."/>
            <person name="Dallman T."/>
            <person name="Nair S."/>
            <person name="De Pinna E."/>
            <person name="Peters T."/>
            <person name="Grant K."/>
        </authorList>
    </citation>
    <scope>NUCLEOTIDE SEQUENCE [LARGE SCALE GENOMIC DNA]</scope>
    <source>
        <strain evidence="1">498895</strain>
    </source>
</reference>
<gene>
    <name evidence="1" type="ORF">DOV67_15180</name>
</gene>
<protein>
    <submittedName>
        <fullName evidence="1">Uncharacterized protein</fullName>
    </submittedName>
</protein>
<proteinExistence type="predicted"/>
<dbReference type="AlphaFoldDB" id="A0A5U8K5P0"/>
<name>A0A5U8K5P0_SALEB</name>
<dbReference type="EMBL" id="AAGTQF010000039">
    <property type="protein sequence ID" value="EBR8572897.1"/>
    <property type="molecule type" value="Genomic_DNA"/>
</dbReference>
<organism evidence="1">
    <name type="scientific">Salmonella enterica subsp. enterica serovar Java</name>
    <dbReference type="NCBI Taxonomy" id="224729"/>
    <lineage>
        <taxon>Bacteria</taxon>
        <taxon>Pseudomonadati</taxon>
        <taxon>Pseudomonadota</taxon>
        <taxon>Gammaproteobacteria</taxon>
        <taxon>Enterobacterales</taxon>
        <taxon>Enterobacteriaceae</taxon>
        <taxon>Salmonella</taxon>
    </lineage>
</organism>